<dbReference type="SUPFAM" id="SSF54277">
    <property type="entry name" value="CAD &amp; PB1 domains"/>
    <property type="match status" value="1"/>
</dbReference>
<dbReference type="InterPro" id="IPR000719">
    <property type="entry name" value="Prot_kinase_dom"/>
</dbReference>
<protein>
    <submittedName>
        <fullName evidence="2">Protein kinase domain-containing protein</fullName>
    </submittedName>
</protein>
<dbReference type="SUPFAM" id="SSF56112">
    <property type="entry name" value="Protein kinase-like (PK-like)"/>
    <property type="match status" value="1"/>
</dbReference>
<dbReference type="SMART" id="SM00220">
    <property type="entry name" value="S_TKc"/>
    <property type="match status" value="1"/>
</dbReference>
<dbReference type="GO" id="GO:0004672">
    <property type="term" value="F:protein kinase activity"/>
    <property type="evidence" value="ECO:0007669"/>
    <property type="project" value="InterPro"/>
</dbReference>
<reference evidence="2" key="1">
    <citation type="submission" date="2016-11" db="UniProtKB">
        <authorList>
            <consortium name="WormBaseParasite"/>
        </authorList>
    </citation>
    <scope>IDENTIFICATION</scope>
</reference>
<dbReference type="PROSITE" id="PS50011">
    <property type="entry name" value="PROTEIN_KINASE_DOM"/>
    <property type="match status" value="1"/>
</dbReference>
<dbReference type="PROSITE" id="PS00107">
    <property type="entry name" value="PROTEIN_KINASE_ATP"/>
    <property type="match status" value="1"/>
</dbReference>
<name>A0A1I8I3V2_9PLAT</name>
<dbReference type="Pfam" id="PF00564">
    <property type="entry name" value="PB1"/>
    <property type="match status" value="1"/>
</dbReference>
<dbReference type="Pfam" id="PF00069">
    <property type="entry name" value="Pkinase"/>
    <property type="match status" value="1"/>
</dbReference>
<dbReference type="FunFam" id="1.10.510.10:FF:000071">
    <property type="entry name" value="Mitogen-activated protein kinase kinase kinase 3 isoform 2"/>
    <property type="match status" value="1"/>
</dbReference>
<proteinExistence type="predicted"/>
<keyword evidence="1" id="KW-1185">Reference proteome</keyword>
<dbReference type="PANTHER" id="PTHR48016:SF56">
    <property type="entry name" value="MAPKK KINASE"/>
    <property type="match status" value="1"/>
</dbReference>
<organism evidence="1 2">
    <name type="scientific">Macrostomum lignano</name>
    <dbReference type="NCBI Taxonomy" id="282301"/>
    <lineage>
        <taxon>Eukaryota</taxon>
        <taxon>Metazoa</taxon>
        <taxon>Spiralia</taxon>
        <taxon>Lophotrochozoa</taxon>
        <taxon>Platyhelminthes</taxon>
        <taxon>Rhabditophora</taxon>
        <taxon>Macrostomorpha</taxon>
        <taxon>Macrostomida</taxon>
        <taxon>Macrostomidae</taxon>
        <taxon>Macrostomum</taxon>
    </lineage>
</organism>
<dbReference type="OrthoDB" id="266718at2759"/>
<dbReference type="SMART" id="SM00666">
    <property type="entry name" value="PB1"/>
    <property type="match status" value="1"/>
</dbReference>
<dbReference type="PANTHER" id="PTHR48016">
    <property type="entry name" value="MAP KINASE KINASE KINASE SSK2-RELATED-RELATED"/>
    <property type="match status" value="1"/>
</dbReference>
<dbReference type="Proteomes" id="UP000095280">
    <property type="component" value="Unplaced"/>
</dbReference>
<dbReference type="InterPro" id="IPR011009">
    <property type="entry name" value="Kinase-like_dom_sf"/>
</dbReference>
<dbReference type="AlphaFoldDB" id="A0A1I8I3V2"/>
<dbReference type="Gene3D" id="3.10.20.90">
    <property type="entry name" value="Phosphatidylinositol 3-kinase Catalytic Subunit, Chain A, domain 1"/>
    <property type="match status" value="1"/>
</dbReference>
<dbReference type="Gene3D" id="1.10.510.10">
    <property type="entry name" value="Transferase(Phosphotransferase) domain 1"/>
    <property type="match status" value="1"/>
</dbReference>
<evidence type="ECO:0000313" key="2">
    <source>
        <dbReference type="WBParaSite" id="maker-uti_cns_0009549-snap-gene-0.3-mRNA-1"/>
    </source>
</evidence>
<accession>A0A1I8I3V2</accession>
<dbReference type="InterPro" id="IPR017441">
    <property type="entry name" value="Protein_kinase_ATP_BS"/>
</dbReference>
<dbReference type="InterPro" id="IPR000270">
    <property type="entry name" value="PB1_dom"/>
</dbReference>
<sequence length="532" mass="59857">MEDDSAVSDALRGLEQDFERNLRLNEQQQAGLRVKCEFNGESRVLNTFARPLKLTDLRNELQARYKRRLDIYFTMPNGEIDVPVLSQDDLDLVVRIIDHHQNLRSLRLLLRVPPDAEDTTDGNGRCSPPPGTLPPGAEFHDTASQMTASTYSEGEFIPEDRDTDSLSSVSESRQSLDTFQIRARGLGSRASVHSDSAVAMDDMSRRGGPGGTFPRRNVVHIDDGRASVPRTMQRTRTPAEVAAANRRDFPRADSLGSAQRSPAAPDNWKQGDLLGQGAFGKVYKCHDQDSGRLFAMKVVQLDANQDPATSREVKALEIEIQTLKKFSHERIVQYLGYHQDAYRLCIFMEYMDCGSLRDEIKRFGPIREILARKYTRMVLEGLSFLHRNTIVHRDIKGANILKDSQGNVKLSDFGSAKHIKTLQSAMSTTFAGTAPYIAPEVIRGKKYHYKADIWSLGSTVVEFLTGHPPYHQLENAVSVIYRIVSDQKVDYTLPSEVTETARQFIDACFTHALEQRPDADSLLRHRFCTEAL</sequence>
<dbReference type="STRING" id="282301.A0A1I8I3V2"/>
<evidence type="ECO:0000313" key="1">
    <source>
        <dbReference type="Proteomes" id="UP000095280"/>
    </source>
</evidence>
<dbReference type="InterPro" id="IPR050538">
    <property type="entry name" value="MAP_kinase_kinase_kinase"/>
</dbReference>
<dbReference type="WBParaSite" id="maker-uti_cns_0009549-snap-gene-0.3-mRNA-1">
    <property type="protein sequence ID" value="maker-uti_cns_0009549-snap-gene-0.3-mRNA-1"/>
    <property type="gene ID" value="maker-uti_cns_0009549-snap-gene-0.3"/>
</dbReference>
<dbReference type="GO" id="GO:0005524">
    <property type="term" value="F:ATP binding"/>
    <property type="evidence" value="ECO:0007669"/>
    <property type="project" value="UniProtKB-UniRule"/>
</dbReference>